<evidence type="ECO:0000256" key="14">
    <source>
        <dbReference type="HAMAP-Rule" id="MF_00052"/>
    </source>
</evidence>
<accession>A0A1W6A0X4</accession>
<name>A0A1W6A0X4_9BACI</name>
<dbReference type="InterPro" id="IPR022898">
    <property type="entry name" value="RNase_HII"/>
</dbReference>
<dbReference type="PANTHER" id="PTHR10954">
    <property type="entry name" value="RIBONUCLEASE H2 SUBUNIT A"/>
    <property type="match status" value="1"/>
</dbReference>
<feature type="domain" description="RNase H type-2" evidence="18">
    <location>
        <begin position="68"/>
        <end position="255"/>
    </location>
</feature>
<dbReference type="InterPro" id="IPR024567">
    <property type="entry name" value="RNase_HII/HIII_dom"/>
</dbReference>
<protein>
    <recommendedName>
        <fullName evidence="7 14">Ribonuclease HII</fullName>
        <shortName evidence="14">RNase HII</shortName>
        <ecNumber evidence="6 14">3.1.26.4</ecNumber>
    </recommendedName>
</protein>
<dbReference type="KEGG" id="hmn:HM131_11860"/>
<evidence type="ECO:0000256" key="10">
    <source>
        <dbReference type="ARBA" id="ARBA00022723"/>
    </source>
</evidence>
<dbReference type="GO" id="GO:0043137">
    <property type="term" value="P:DNA replication, removal of RNA primer"/>
    <property type="evidence" value="ECO:0007669"/>
    <property type="project" value="TreeGrafter"/>
</dbReference>
<dbReference type="HAMAP" id="MF_00052_B">
    <property type="entry name" value="RNase_HII_B"/>
    <property type="match status" value="1"/>
</dbReference>
<evidence type="ECO:0000313" key="20">
    <source>
        <dbReference type="Proteomes" id="UP000192527"/>
    </source>
</evidence>
<evidence type="ECO:0000256" key="6">
    <source>
        <dbReference type="ARBA" id="ARBA00012180"/>
    </source>
</evidence>
<reference evidence="19 20" key="1">
    <citation type="submission" date="2017-04" db="EMBL/GenBank/DDBJ databases">
        <title>The whole genome sequencing and assembly of Halobacillus mangrovi strain.</title>
        <authorList>
            <person name="Lee S.-J."/>
            <person name="Park M.-K."/>
            <person name="Kim J.-Y."/>
            <person name="Lee Y.-J."/>
            <person name="Yi H."/>
            <person name="Bahn Y.-S."/>
            <person name="Kim J.F."/>
            <person name="Lee D.-W."/>
        </authorList>
    </citation>
    <scope>NUCLEOTIDE SEQUENCE [LARGE SCALE GENOMIC DNA]</scope>
    <source>
        <strain evidence="19 20">KTB 131</strain>
    </source>
</reference>
<comment type="subcellular location">
    <subcellularLocation>
        <location evidence="4 14">Cytoplasm</location>
    </subcellularLocation>
</comment>
<keyword evidence="13 14" id="KW-0464">Manganese</keyword>
<comment type="cofactor">
    <cofactor evidence="2">
        <name>Mg(2+)</name>
        <dbReference type="ChEBI" id="CHEBI:18420"/>
    </cofactor>
</comment>
<dbReference type="AlphaFoldDB" id="A0A1W6A0X4"/>
<dbReference type="NCBIfam" id="NF000594">
    <property type="entry name" value="PRK00015.1-1"/>
    <property type="match status" value="1"/>
</dbReference>
<evidence type="ECO:0000256" key="13">
    <source>
        <dbReference type="ARBA" id="ARBA00023211"/>
    </source>
</evidence>
<dbReference type="InterPro" id="IPR001352">
    <property type="entry name" value="RNase_HII/HIII"/>
</dbReference>
<comment type="similarity">
    <text evidence="5 14 16">Belongs to the RNase HII family.</text>
</comment>
<dbReference type="Pfam" id="PF01351">
    <property type="entry name" value="RNase_HII"/>
    <property type="match status" value="1"/>
</dbReference>
<evidence type="ECO:0000256" key="2">
    <source>
        <dbReference type="ARBA" id="ARBA00001946"/>
    </source>
</evidence>
<dbReference type="EMBL" id="CP020772">
    <property type="protein sequence ID" value="ARI79193.1"/>
    <property type="molecule type" value="Genomic_DNA"/>
</dbReference>
<dbReference type="InterPro" id="IPR012337">
    <property type="entry name" value="RNaseH-like_sf"/>
</dbReference>
<evidence type="ECO:0000259" key="18">
    <source>
        <dbReference type="PROSITE" id="PS51975"/>
    </source>
</evidence>
<keyword evidence="9 14" id="KW-0540">Nuclease</keyword>
<dbReference type="Proteomes" id="UP000192527">
    <property type="component" value="Chromosome"/>
</dbReference>
<proteinExistence type="inferred from homology"/>
<evidence type="ECO:0000256" key="8">
    <source>
        <dbReference type="ARBA" id="ARBA00022490"/>
    </source>
</evidence>
<dbReference type="InterPro" id="IPR036397">
    <property type="entry name" value="RNaseH_sf"/>
</dbReference>
<dbReference type="Gene3D" id="3.30.420.10">
    <property type="entry name" value="Ribonuclease H-like superfamily/Ribonuclease H"/>
    <property type="match status" value="1"/>
</dbReference>
<organism evidence="19 20">
    <name type="scientific">Halobacillus mangrovi</name>
    <dbReference type="NCBI Taxonomy" id="402384"/>
    <lineage>
        <taxon>Bacteria</taxon>
        <taxon>Bacillati</taxon>
        <taxon>Bacillota</taxon>
        <taxon>Bacilli</taxon>
        <taxon>Bacillales</taxon>
        <taxon>Bacillaceae</taxon>
        <taxon>Halobacillus</taxon>
    </lineage>
</organism>
<comment type="function">
    <text evidence="3 14 16">Endonuclease that specifically degrades the RNA of RNA-DNA hybrids.</text>
</comment>
<dbReference type="GO" id="GO:0032299">
    <property type="term" value="C:ribonuclease H2 complex"/>
    <property type="evidence" value="ECO:0007669"/>
    <property type="project" value="TreeGrafter"/>
</dbReference>
<feature type="binding site" evidence="14 15">
    <location>
        <position position="74"/>
    </location>
    <ligand>
        <name>a divalent metal cation</name>
        <dbReference type="ChEBI" id="CHEBI:60240"/>
    </ligand>
</feature>
<sequence>MTITEIKKKMKQAQFSHEEIDRLRNDDRKGVQKLISQYDSLQMKQAQLKKQYEEMMVYEKESYYKGKAFIAGIDEAGRGPLAGPVVAAAVILPEGFYLEGLNDSKKLSLDRREQFFEEIINIADTGRGIVTSEEIDRLNIYQATKLAMKRAVNNLIQTPDHLLIDAVTLEDVPLSQTNIVKGDQKSVSIAAASVIAKVTRDRMMTDLHSKYPMYQFVSNQGYGTKAHLEALETHGPSPYHRRSFAPVKDLITMSE</sequence>
<dbReference type="EC" id="3.1.26.4" evidence="6 14"/>
<comment type="catalytic activity">
    <reaction evidence="1 14 15 16">
        <text>Endonucleolytic cleavage to 5'-phosphomonoester.</text>
        <dbReference type="EC" id="3.1.26.4"/>
    </reaction>
</comment>
<dbReference type="SUPFAM" id="SSF53098">
    <property type="entry name" value="Ribonuclease H-like"/>
    <property type="match status" value="1"/>
</dbReference>
<dbReference type="PANTHER" id="PTHR10954:SF18">
    <property type="entry name" value="RIBONUCLEASE HII"/>
    <property type="match status" value="1"/>
</dbReference>
<evidence type="ECO:0000256" key="16">
    <source>
        <dbReference type="RuleBase" id="RU003515"/>
    </source>
</evidence>
<dbReference type="GO" id="GO:0004523">
    <property type="term" value="F:RNA-DNA hybrid ribonuclease activity"/>
    <property type="evidence" value="ECO:0007669"/>
    <property type="project" value="UniProtKB-UniRule"/>
</dbReference>
<dbReference type="GO" id="GO:0006298">
    <property type="term" value="P:mismatch repair"/>
    <property type="evidence" value="ECO:0007669"/>
    <property type="project" value="TreeGrafter"/>
</dbReference>
<dbReference type="FunFam" id="3.30.420.10:FF:000006">
    <property type="entry name" value="Ribonuclease HII"/>
    <property type="match status" value="1"/>
</dbReference>
<evidence type="ECO:0000256" key="3">
    <source>
        <dbReference type="ARBA" id="ARBA00004065"/>
    </source>
</evidence>
<comment type="cofactor">
    <cofactor evidence="14 15">
        <name>Mn(2+)</name>
        <dbReference type="ChEBI" id="CHEBI:29035"/>
    </cofactor>
    <cofactor evidence="14 15">
        <name>Mg(2+)</name>
        <dbReference type="ChEBI" id="CHEBI:18420"/>
    </cofactor>
    <text evidence="14 15">Manganese or magnesium. Binds 1 divalent metal ion per monomer in the absence of substrate. May bind a second metal ion after substrate binding.</text>
</comment>
<evidence type="ECO:0000256" key="15">
    <source>
        <dbReference type="PROSITE-ProRule" id="PRU01319"/>
    </source>
</evidence>
<evidence type="ECO:0000313" key="19">
    <source>
        <dbReference type="EMBL" id="ARI79193.1"/>
    </source>
</evidence>
<feature type="coiled-coil region" evidence="17">
    <location>
        <begin position="6"/>
        <end position="61"/>
    </location>
</feature>
<keyword evidence="10 14" id="KW-0479">Metal-binding</keyword>
<dbReference type="STRING" id="402384.HM131_11860"/>
<dbReference type="GO" id="GO:0005737">
    <property type="term" value="C:cytoplasm"/>
    <property type="evidence" value="ECO:0007669"/>
    <property type="project" value="UniProtKB-SubCell"/>
</dbReference>
<gene>
    <name evidence="14" type="primary">rnhB</name>
    <name evidence="19" type="ORF">HM131_11860</name>
</gene>
<dbReference type="GO" id="GO:0003723">
    <property type="term" value="F:RNA binding"/>
    <property type="evidence" value="ECO:0007669"/>
    <property type="project" value="UniProtKB-UniRule"/>
</dbReference>
<keyword evidence="20" id="KW-1185">Reference proteome</keyword>
<keyword evidence="11 14" id="KW-0255">Endonuclease</keyword>
<evidence type="ECO:0000256" key="11">
    <source>
        <dbReference type="ARBA" id="ARBA00022759"/>
    </source>
</evidence>
<dbReference type="CDD" id="cd07182">
    <property type="entry name" value="RNase_HII_bacteria_HII_like"/>
    <property type="match status" value="1"/>
</dbReference>
<evidence type="ECO:0000256" key="7">
    <source>
        <dbReference type="ARBA" id="ARBA00019179"/>
    </source>
</evidence>
<evidence type="ECO:0000256" key="1">
    <source>
        <dbReference type="ARBA" id="ARBA00000077"/>
    </source>
</evidence>
<evidence type="ECO:0000256" key="9">
    <source>
        <dbReference type="ARBA" id="ARBA00022722"/>
    </source>
</evidence>
<evidence type="ECO:0000256" key="5">
    <source>
        <dbReference type="ARBA" id="ARBA00007383"/>
    </source>
</evidence>
<dbReference type="GO" id="GO:0030145">
    <property type="term" value="F:manganese ion binding"/>
    <property type="evidence" value="ECO:0007669"/>
    <property type="project" value="UniProtKB-UniRule"/>
</dbReference>
<dbReference type="NCBIfam" id="NF000595">
    <property type="entry name" value="PRK00015.1-3"/>
    <property type="match status" value="1"/>
</dbReference>
<evidence type="ECO:0000256" key="12">
    <source>
        <dbReference type="ARBA" id="ARBA00022801"/>
    </source>
</evidence>
<feature type="binding site" evidence="14 15">
    <location>
        <position position="165"/>
    </location>
    <ligand>
        <name>a divalent metal cation</name>
        <dbReference type="ChEBI" id="CHEBI:60240"/>
    </ligand>
</feature>
<keyword evidence="17" id="KW-0175">Coiled coil</keyword>
<keyword evidence="12 14" id="KW-0378">Hydrolase</keyword>
<keyword evidence="8 14" id="KW-0963">Cytoplasm</keyword>
<dbReference type="OrthoDB" id="9803420at2"/>
<feature type="binding site" evidence="14 15">
    <location>
        <position position="75"/>
    </location>
    <ligand>
        <name>a divalent metal cation</name>
        <dbReference type="ChEBI" id="CHEBI:60240"/>
    </ligand>
</feature>
<dbReference type="PROSITE" id="PS51975">
    <property type="entry name" value="RNASE_H_2"/>
    <property type="match status" value="1"/>
</dbReference>
<evidence type="ECO:0000256" key="4">
    <source>
        <dbReference type="ARBA" id="ARBA00004496"/>
    </source>
</evidence>
<evidence type="ECO:0000256" key="17">
    <source>
        <dbReference type="SAM" id="Coils"/>
    </source>
</evidence>